<keyword evidence="2" id="KW-1185">Reference proteome</keyword>
<evidence type="ECO:0000313" key="2">
    <source>
        <dbReference type="Proteomes" id="UP000606600"/>
    </source>
</evidence>
<evidence type="ECO:0000313" key="1">
    <source>
        <dbReference type="EMBL" id="MBD1367120.1"/>
    </source>
</evidence>
<organism evidence="1 2">
    <name type="scientific">Mucilaginibacter pankratovii</name>
    <dbReference type="NCBI Taxonomy" id="2772110"/>
    <lineage>
        <taxon>Bacteria</taxon>
        <taxon>Pseudomonadati</taxon>
        <taxon>Bacteroidota</taxon>
        <taxon>Sphingobacteriia</taxon>
        <taxon>Sphingobacteriales</taxon>
        <taxon>Sphingobacteriaceae</taxon>
        <taxon>Mucilaginibacter</taxon>
    </lineage>
</organism>
<sequence>MEPTFFKTQEEFRAWLQHNHANHTELLVGFYKTGSGKPSITWPQSVDQALCFGWIDGVRKNINEDSYSIRFTPRKPKSIWSAVNIKKVAELTEKNLIQPAGIAAYAKREEKRSAIYSFENDEMPFAPAYEKQFKANKTAWDFFQSQAPWYKKQMQHRVMSAKQEKTQLSRLAALIKASEEGKRIG</sequence>
<dbReference type="Proteomes" id="UP000606600">
    <property type="component" value="Unassembled WGS sequence"/>
</dbReference>
<dbReference type="Pfam" id="PF13376">
    <property type="entry name" value="OmdA"/>
    <property type="match status" value="1"/>
</dbReference>
<accession>A0ABR7WXU9</accession>
<gene>
    <name evidence="1" type="ORF">IDJ77_25135</name>
</gene>
<proteinExistence type="predicted"/>
<reference evidence="1 2" key="1">
    <citation type="submission" date="2020-09" db="EMBL/GenBank/DDBJ databases">
        <title>Novel species of Mucilaginibacter isolated from a glacier on the Tibetan Plateau.</title>
        <authorList>
            <person name="Liu Q."/>
            <person name="Xin Y.-H."/>
        </authorList>
    </citation>
    <scope>NUCLEOTIDE SEQUENCE [LARGE SCALE GENOMIC DNA]</scope>
    <source>
        <strain evidence="1 2">ZT4R22</strain>
    </source>
</reference>
<name>A0ABR7WXU9_9SPHI</name>
<dbReference type="RefSeq" id="WP_191191750.1">
    <property type="nucleotide sequence ID" value="NZ_JACWMY010000016.1"/>
</dbReference>
<protein>
    <submittedName>
        <fullName evidence="1">YdeI/OmpD-associated family protein</fullName>
    </submittedName>
</protein>
<dbReference type="EMBL" id="JACWMY010000016">
    <property type="protein sequence ID" value="MBD1367120.1"/>
    <property type="molecule type" value="Genomic_DNA"/>
</dbReference>
<comment type="caution">
    <text evidence="1">The sequence shown here is derived from an EMBL/GenBank/DDBJ whole genome shotgun (WGS) entry which is preliminary data.</text>
</comment>